<dbReference type="GO" id="GO:1990281">
    <property type="term" value="C:efflux pump complex"/>
    <property type="evidence" value="ECO:0007669"/>
    <property type="project" value="TreeGrafter"/>
</dbReference>
<evidence type="ECO:0000256" key="1">
    <source>
        <dbReference type="ARBA" id="ARBA00004442"/>
    </source>
</evidence>
<dbReference type="InterPro" id="IPR051906">
    <property type="entry name" value="TolC-like"/>
</dbReference>
<dbReference type="Proteomes" id="UP000093173">
    <property type="component" value="Unassembled WGS sequence"/>
</dbReference>
<evidence type="ECO:0000256" key="8">
    <source>
        <dbReference type="SAM" id="SignalP"/>
    </source>
</evidence>
<evidence type="ECO:0000256" key="3">
    <source>
        <dbReference type="ARBA" id="ARBA00022448"/>
    </source>
</evidence>
<evidence type="ECO:0000256" key="7">
    <source>
        <dbReference type="ARBA" id="ARBA00023237"/>
    </source>
</evidence>
<evidence type="ECO:0000256" key="5">
    <source>
        <dbReference type="ARBA" id="ARBA00022692"/>
    </source>
</evidence>
<keyword evidence="6" id="KW-0472">Membrane</keyword>
<proteinExistence type="inferred from homology"/>
<protein>
    <recommendedName>
        <fullName evidence="11">Channel protein TolC</fullName>
    </recommendedName>
</protein>
<gene>
    <name evidence="9" type="ORF">A6E14_14150</name>
</gene>
<dbReference type="RefSeq" id="WP_017034546.1">
    <property type="nucleotide sequence ID" value="NZ_JBNGCH010000764.1"/>
</dbReference>
<keyword evidence="7" id="KW-0998">Cell outer membrane</keyword>
<keyword evidence="4" id="KW-1134">Transmembrane beta strand</keyword>
<dbReference type="EMBL" id="MAJZ01000764">
    <property type="protein sequence ID" value="OCH73657.1"/>
    <property type="molecule type" value="Genomic_DNA"/>
</dbReference>
<keyword evidence="10" id="KW-1185">Reference proteome</keyword>
<keyword evidence="8" id="KW-0732">Signal</keyword>
<keyword evidence="5" id="KW-0812">Transmembrane</keyword>
<dbReference type="InterPro" id="IPR003423">
    <property type="entry name" value="OMP_efflux"/>
</dbReference>
<feature type="chain" id="PRO_5008634689" description="Channel protein TolC" evidence="8">
    <location>
        <begin position="23"/>
        <end position="455"/>
    </location>
</feature>
<evidence type="ECO:0000313" key="9">
    <source>
        <dbReference type="EMBL" id="OCH73657.1"/>
    </source>
</evidence>
<reference evidence="10" key="1">
    <citation type="submission" date="2016-06" db="EMBL/GenBank/DDBJ databases">
        <authorList>
            <person name="Hehemann J.-H."/>
            <person name="Arevalo P."/>
            <person name="Datta M.S."/>
            <person name="Polz M.F."/>
        </authorList>
    </citation>
    <scope>NUCLEOTIDE SEQUENCE [LARGE SCALE GENOMIC DNA]</scope>
    <source>
        <strain evidence="10">9CSC122</strain>
    </source>
</reference>
<dbReference type="PANTHER" id="PTHR30026:SF20">
    <property type="entry name" value="OUTER MEMBRANE PROTEIN TOLC"/>
    <property type="match status" value="1"/>
</dbReference>
<dbReference type="PANTHER" id="PTHR30026">
    <property type="entry name" value="OUTER MEMBRANE PROTEIN TOLC"/>
    <property type="match status" value="1"/>
</dbReference>
<dbReference type="SUPFAM" id="SSF56954">
    <property type="entry name" value="Outer membrane efflux proteins (OEP)"/>
    <property type="match status" value="1"/>
</dbReference>
<name>A0A1B9QW43_9VIBR</name>
<evidence type="ECO:0000256" key="2">
    <source>
        <dbReference type="ARBA" id="ARBA00007613"/>
    </source>
</evidence>
<evidence type="ECO:0000256" key="6">
    <source>
        <dbReference type="ARBA" id="ARBA00023136"/>
    </source>
</evidence>
<comment type="subcellular location">
    <subcellularLocation>
        <location evidence="1">Cell outer membrane</location>
    </subcellularLocation>
</comment>
<comment type="similarity">
    <text evidence="2">Belongs to the outer membrane factor (OMF) (TC 1.B.17) family.</text>
</comment>
<evidence type="ECO:0008006" key="11">
    <source>
        <dbReference type="Google" id="ProtNLM"/>
    </source>
</evidence>
<dbReference type="AlphaFoldDB" id="A0A1B9QW43"/>
<dbReference type="Pfam" id="PF02321">
    <property type="entry name" value="OEP"/>
    <property type="match status" value="2"/>
</dbReference>
<comment type="caution">
    <text evidence="9">The sequence shown here is derived from an EMBL/GenBank/DDBJ whole genome shotgun (WGS) entry which is preliminary data.</text>
</comment>
<dbReference type="GO" id="GO:0015562">
    <property type="term" value="F:efflux transmembrane transporter activity"/>
    <property type="evidence" value="ECO:0007669"/>
    <property type="project" value="InterPro"/>
</dbReference>
<dbReference type="GO" id="GO:0009279">
    <property type="term" value="C:cell outer membrane"/>
    <property type="evidence" value="ECO:0007669"/>
    <property type="project" value="UniProtKB-SubCell"/>
</dbReference>
<keyword evidence="3" id="KW-0813">Transport</keyword>
<dbReference type="GO" id="GO:0015288">
    <property type="term" value="F:porin activity"/>
    <property type="evidence" value="ECO:0007669"/>
    <property type="project" value="TreeGrafter"/>
</dbReference>
<accession>A0A1B9QW43</accession>
<evidence type="ECO:0000313" key="10">
    <source>
        <dbReference type="Proteomes" id="UP000093173"/>
    </source>
</evidence>
<organism evidence="9 10">
    <name type="scientific">Vibrio genomosp. F10</name>
    <dbReference type="NCBI Taxonomy" id="723171"/>
    <lineage>
        <taxon>Bacteria</taxon>
        <taxon>Pseudomonadati</taxon>
        <taxon>Pseudomonadota</taxon>
        <taxon>Gammaproteobacteria</taxon>
        <taxon>Vibrionales</taxon>
        <taxon>Vibrionaceae</taxon>
        <taxon>Vibrio</taxon>
    </lineage>
</organism>
<dbReference type="Gene3D" id="1.20.1600.10">
    <property type="entry name" value="Outer membrane efflux proteins (OEP)"/>
    <property type="match status" value="1"/>
</dbReference>
<sequence>MKTPRRTLSALISILAVSTASAGTLLDVYSQATLNNPSLQKAEALTNEAEAAYTNSWLGIAPRVNLTLDFESVSQELKRTENPTFNLGEAEFDNSNRTLSIVQPIIDASLFASIQQSKYRLNKQVSEYQVSEQNLAFDTIEAYLMALASHDAYLLAKSEYEIYAEQKNQLEVRRTSGLSSSLEYSEITAKLSLAKTQMLQALAQVDNKFSELEVLTGQRLEYIQPLNVDFPLQPLAYNDVDYWLAQAQKQSPDYRALEHDVKYARSELAKQDGELLPTVELRATNTYRDIGGALFGSASESEETIVVLRFNVPIFNGNGVGYERMEAAHAWKFKQYEKVEFDRALRQQIKTALVQVNNSIERLPHLNTLVESRKAIVESSDKQLSAGLITVDTLLDDVSDVYSAKRQQLSASYNYLLGNLLLNRLTGEINIASVERVNQLLDMSAIPVERPTLFN</sequence>
<evidence type="ECO:0000256" key="4">
    <source>
        <dbReference type="ARBA" id="ARBA00022452"/>
    </source>
</evidence>
<feature type="signal peptide" evidence="8">
    <location>
        <begin position="1"/>
        <end position="22"/>
    </location>
</feature>